<evidence type="ECO:0000313" key="2">
    <source>
        <dbReference type="EMBL" id="RFA32639.1"/>
    </source>
</evidence>
<keyword evidence="1" id="KW-0732">Signal</keyword>
<accession>A0A3E0WJK7</accession>
<organism evidence="2 3">
    <name type="scientific">Virgibacillus dokdonensis</name>
    <dbReference type="NCBI Taxonomy" id="302167"/>
    <lineage>
        <taxon>Bacteria</taxon>
        <taxon>Bacillati</taxon>
        <taxon>Bacillota</taxon>
        <taxon>Bacilli</taxon>
        <taxon>Bacillales</taxon>
        <taxon>Bacillaceae</taxon>
        <taxon>Virgibacillus</taxon>
    </lineage>
</organism>
<evidence type="ECO:0000256" key="1">
    <source>
        <dbReference type="SAM" id="SignalP"/>
    </source>
</evidence>
<evidence type="ECO:0000313" key="3">
    <source>
        <dbReference type="Proteomes" id="UP000256488"/>
    </source>
</evidence>
<reference evidence="2 3" key="1">
    <citation type="submission" date="2017-05" db="EMBL/GenBank/DDBJ databases">
        <title>Virgibacillus sp. AK90 isolated from a saltern of Kakinada, India.</title>
        <authorList>
            <person name="Gupta V."/>
            <person name="Sidhu C."/>
            <person name="Korpole S."/>
            <person name="Pinnaka A.K."/>
        </authorList>
    </citation>
    <scope>NUCLEOTIDE SEQUENCE [LARGE SCALE GENOMIC DNA]</scope>
    <source>
        <strain evidence="2 3">AK90</strain>
    </source>
</reference>
<comment type="caution">
    <text evidence="2">The sequence shown here is derived from an EMBL/GenBank/DDBJ whole genome shotgun (WGS) entry which is preliminary data.</text>
</comment>
<feature type="signal peptide" evidence="1">
    <location>
        <begin position="1"/>
        <end position="28"/>
    </location>
</feature>
<protein>
    <submittedName>
        <fullName evidence="2">Uncharacterized protein</fullName>
    </submittedName>
</protein>
<dbReference type="Proteomes" id="UP000256488">
    <property type="component" value="Unassembled WGS sequence"/>
</dbReference>
<name>A0A3E0WJK7_9BACI</name>
<proteinExistence type="predicted"/>
<feature type="chain" id="PRO_5039274067" evidence="1">
    <location>
        <begin position="29"/>
        <end position="127"/>
    </location>
</feature>
<sequence>MNRKRSFMQIFFLSVLFTFVLFSQAAQSVEQIGSLPSNETISKSTIHAQDYDAVQLSLPAIPMPKEDLLLPIPIPPIQKQVLSPHSFRGFDSGSVLYATDTSRTIDVMKYGSNYLASFHADFSHKQA</sequence>
<dbReference type="AlphaFoldDB" id="A0A3E0WJK7"/>
<dbReference type="EMBL" id="NFZX01000057">
    <property type="protein sequence ID" value="RFA32639.1"/>
    <property type="molecule type" value="Genomic_DNA"/>
</dbReference>
<dbReference type="RefSeq" id="WP_116279400.1">
    <property type="nucleotide sequence ID" value="NZ_NFZX01000057.1"/>
</dbReference>
<gene>
    <name evidence="2" type="ORF">CAI16_17335</name>
</gene>